<dbReference type="GO" id="GO:0006424">
    <property type="term" value="P:glutamyl-tRNA aminoacylation"/>
    <property type="evidence" value="ECO:0007669"/>
    <property type="project" value="UniProtKB-UniRule"/>
</dbReference>
<evidence type="ECO:0000256" key="6">
    <source>
        <dbReference type="ARBA" id="ARBA00022917"/>
    </source>
</evidence>
<dbReference type="PANTHER" id="PTHR43311:SF2">
    <property type="entry name" value="GLUTAMATE--TRNA LIGASE, MITOCHONDRIAL-RELATED"/>
    <property type="match status" value="1"/>
</dbReference>
<dbReference type="InterPro" id="IPR000924">
    <property type="entry name" value="Glu/Gln-tRNA-synth"/>
</dbReference>
<dbReference type="HAMAP" id="MF_00022">
    <property type="entry name" value="Glu_tRNA_synth_type1"/>
    <property type="match status" value="1"/>
</dbReference>
<evidence type="ECO:0000256" key="7">
    <source>
        <dbReference type="ARBA" id="ARBA00023146"/>
    </source>
</evidence>
<feature type="domain" description="Glutamyl/glutaminyl-tRNA synthetase class Ib catalytic" evidence="9">
    <location>
        <begin position="2"/>
        <end position="318"/>
    </location>
</feature>
<dbReference type="InterPro" id="IPR020058">
    <property type="entry name" value="Glu/Gln-tRNA-synth_Ib_cat-dom"/>
</dbReference>
<comment type="subunit">
    <text evidence="8">Monomer.</text>
</comment>
<dbReference type="GO" id="GO:0004818">
    <property type="term" value="F:glutamate-tRNA ligase activity"/>
    <property type="evidence" value="ECO:0007669"/>
    <property type="project" value="UniProtKB-UniRule"/>
</dbReference>
<name>A0A511N4Q7_DEIC1</name>
<dbReference type="Gene3D" id="1.10.10.350">
    <property type="match status" value="1"/>
</dbReference>
<dbReference type="GO" id="GO:0008270">
    <property type="term" value="F:zinc ion binding"/>
    <property type="evidence" value="ECO:0007669"/>
    <property type="project" value="InterPro"/>
</dbReference>
<evidence type="ECO:0000256" key="3">
    <source>
        <dbReference type="ARBA" id="ARBA00022598"/>
    </source>
</evidence>
<feature type="short sequence motif" description="'KMSKS' region" evidence="8">
    <location>
        <begin position="249"/>
        <end position="253"/>
    </location>
</feature>
<dbReference type="Gene3D" id="1.10.8.70">
    <property type="entry name" value="Glutamate-tRNA synthetase, class I, anticodon-binding domain 1"/>
    <property type="match status" value="1"/>
</dbReference>
<comment type="function">
    <text evidence="8">Catalyzes the attachment of glutamate to tRNA(Glu) in a two-step reaction: glutamate is first activated by ATP to form Glu-AMP and then transferred to the acceptor end of tRNA(Glu).</text>
</comment>
<keyword evidence="5 8" id="KW-0067">ATP-binding</keyword>
<evidence type="ECO:0000256" key="8">
    <source>
        <dbReference type="HAMAP-Rule" id="MF_00022"/>
    </source>
</evidence>
<keyword evidence="2 8" id="KW-0963">Cytoplasm</keyword>
<evidence type="ECO:0000256" key="1">
    <source>
        <dbReference type="ARBA" id="ARBA00007894"/>
    </source>
</evidence>
<dbReference type="CDD" id="cd00808">
    <property type="entry name" value="GluRS_core"/>
    <property type="match status" value="1"/>
</dbReference>
<dbReference type="InterPro" id="IPR049940">
    <property type="entry name" value="GluQ/Sye"/>
</dbReference>
<dbReference type="InterPro" id="IPR033910">
    <property type="entry name" value="GluRS_core"/>
</dbReference>
<dbReference type="Gene3D" id="3.40.50.620">
    <property type="entry name" value="HUPs"/>
    <property type="match status" value="1"/>
</dbReference>
<dbReference type="InterPro" id="IPR001412">
    <property type="entry name" value="aa-tRNA-synth_I_CS"/>
</dbReference>
<keyword evidence="4 8" id="KW-0547">Nucleotide-binding</keyword>
<dbReference type="InterPro" id="IPR045462">
    <property type="entry name" value="aa-tRNA-synth_I_cd-bd"/>
</dbReference>
<evidence type="ECO:0000313" key="11">
    <source>
        <dbReference type="EMBL" id="GEM47458.1"/>
    </source>
</evidence>
<dbReference type="PROSITE" id="PS00178">
    <property type="entry name" value="AA_TRNA_LIGASE_I"/>
    <property type="match status" value="1"/>
</dbReference>
<keyword evidence="7 8" id="KW-0030">Aminoacyl-tRNA synthetase</keyword>
<feature type="short sequence motif" description="'HIGH' region" evidence="8">
    <location>
        <begin position="8"/>
        <end position="18"/>
    </location>
</feature>
<dbReference type="EC" id="6.1.1.17" evidence="8"/>
<dbReference type="Proteomes" id="UP000321306">
    <property type="component" value="Unassembled WGS sequence"/>
</dbReference>
<proteinExistence type="inferred from homology"/>
<dbReference type="GO" id="GO:0000049">
    <property type="term" value="F:tRNA binding"/>
    <property type="evidence" value="ECO:0007669"/>
    <property type="project" value="InterPro"/>
</dbReference>
<dbReference type="EMBL" id="BJXB01000013">
    <property type="protein sequence ID" value="GEM47458.1"/>
    <property type="molecule type" value="Genomic_DNA"/>
</dbReference>
<comment type="similarity">
    <text evidence="1 8">Belongs to the class-I aminoacyl-tRNA synthetase family. Glutamate--tRNA ligase type 1 subfamily.</text>
</comment>
<feature type="domain" description="Aminoacyl-tRNA synthetase class I anticodon-binding" evidence="10">
    <location>
        <begin position="333"/>
        <end position="473"/>
    </location>
</feature>
<dbReference type="InterPro" id="IPR014729">
    <property type="entry name" value="Rossmann-like_a/b/a_fold"/>
</dbReference>
<evidence type="ECO:0000313" key="12">
    <source>
        <dbReference type="Proteomes" id="UP000321306"/>
    </source>
</evidence>
<comment type="catalytic activity">
    <reaction evidence="8">
        <text>tRNA(Glu) + L-glutamate + ATP = L-glutamyl-tRNA(Glu) + AMP + diphosphate</text>
        <dbReference type="Rhea" id="RHEA:23540"/>
        <dbReference type="Rhea" id="RHEA-COMP:9663"/>
        <dbReference type="Rhea" id="RHEA-COMP:9680"/>
        <dbReference type="ChEBI" id="CHEBI:29985"/>
        <dbReference type="ChEBI" id="CHEBI:30616"/>
        <dbReference type="ChEBI" id="CHEBI:33019"/>
        <dbReference type="ChEBI" id="CHEBI:78442"/>
        <dbReference type="ChEBI" id="CHEBI:78520"/>
        <dbReference type="ChEBI" id="CHEBI:456215"/>
        <dbReference type="EC" id="6.1.1.17"/>
    </reaction>
</comment>
<dbReference type="PRINTS" id="PR00987">
    <property type="entry name" value="TRNASYNTHGLU"/>
</dbReference>
<sequence>MVVTRIAPSPTGDPHVGTAYQALFDYIWAKKNGGKFIVRIEDTDRSRYNAESEKRILEMFRWLGIPYDEAPDVGGPNAPYRQSERLENYHKYAEQLLEAGQAYYAFETPEELQAIREGLRARNINLGYDGRARSIPLEEARKRVAAGERHVIRLKAPREGSTILRDELRGAISFDNAGVEDAVLIKGDGFPTYHLAVVVDDHLMGVTDVIRGEEWIPSAPIHVVLYQAFGWQEPRWIHMPLLQNPDKTKLSKRKGNTSVEWYRKEGVQPEALLNYLGMMGFSMPDGREIFSLQDLTEAFTFDRISLGGSVFGWDKLKWLNAQYIREVLPFETVAERLQQHLQEHGHAVPNDDFFKGVVKLMLPRIEVFSEFWEKTLFFWTEDYAVNEKAQNNINSGQDVLKALLPRLQALEDFSHGSTHDLFKAYAEEAGLKLGKVMPPVRAAIAGTMESPDMGEMLRLLGKERVVARIRKALL</sequence>
<dbReference type="SUPFAM" id="SSF52374">
    <property type="entry name" value="Nucleotidylyl transferase"/>
    <property type="match status" value="1"/>
</dbReference>
<evidence type="ECO:0000259" key="9">
    <source>
        <dbReference type="Pfam" id="PF00749"/>
    </source>
</evidence>
<keyword evidence="6 8" id="KW-0648">Protein biosynthesis</keyword>
<dbReference type="InterPro" id="IPR020751">
    <property type="entry name" value="aa-tRNA-synth_I_codon-bd_sub2"/>
</dbReference>
<reference evidence="11 12" key="1">
    <citation type="submission" date="2019-07" db="EMBL/GenBank/DDBJ databases">
        <title>Whole genome shotgun sequence of Deinococcus cellulosilyticus NBRC 106333.</title>
        <authorList>
            <person name="Hosoyama A."/>
            <person name="Uohara A."/>
            <person name="Ohji S."/>
            <person name="Ichikawa N."/>
        </authorList>
    </citation>
    <scope>NUCLEOTIDE SEQUENCE [LARGE SCALE GENOMIC DNA]</scope>
    <source>
        <strain evidence="11 12">NBRC 106333</strain>
    </source>
</reference>
<dbReference type="GO" id="GO:0005829">
    <property type="term" value="C:cytosol"/>
    <property type="evidence" value="ECO:0007669"/>
    <property type="project" value="TreeGrafter"/>
</dbReference>
<dbReference type="NCBIfam" id="TIGR00464">
    <property type="entry name" value="gltX_bact"/>
    <property type="match status" value="1"/>
</dbReference>
<dbReference type="Pfam" id="PF00749">
    <property type="entry name" value="tRNA-synt_1c"/>
    <property type="match status" value="1"/>
</dbReference>
<keyword evidence="12" id="KW-1185">Reference proteome</keyword>
<organism evidence="11 12">
    <name type="scientific">Deinococcus cellulosilyticus (strain DSM 18568 / NBRC 106333 / KACC 11606 / 5516J-15)</name>
    <dbReference type="NCBI Taxonomy" id="1223518"/>
    <lineage>
        <taxon>Bacteria</taxon>
        <taxon>Thermotogati</taxon>
        <taxon>Deinococcota</taxon>
        <taxon>Deinococci</taxon>
        <taxon>Deinococcales</taxon>
        <taxon>Deinococcaceae</taxon>
        <taxon>Deinococcus</taxon>
    </lineage>
</organism>
<dbReference type="FunFam" id="3.40.50.620:FF:000045">
    <property type="entry name" value="Glutamate--tRNA ligase, mitochondrial"/>
    <property type="match status" value="1"/>
</dbReference>
<comment type="subcellular location">
    <subcellularLocation>
        <location evidence="8">Cytoplasm</location>
    </subcellularLocation>
</comment>
<dbReference type="InterPro" id="IPR004527">
    <property type="entry name" value="Glu-tRNA-ligase_bac/mito"/>
</dbReference>
<dbReference type="GO" id="GO:0005524">
    <property type="term" value="F:ATP binding"/>
    <property type="evidence" value="ECO:0007669"/>
    <property type="project" value="UniProtKB-UniRule"/>
</dbReference>
<accession>A0A511N4Q7</accession>
<dbReference type="InterPro" id="IPR008925">
    <property type="entry name" value="aa_tRNA-synth_I_cd-bd_sf"/>
</dbReference>
<dbReference type="Pfam" id="PF19269">
    <property type="entry name" value="Anticodon_2"/>
    <property type="match status" value="1"/>
</dbReference>
<evidence type="ECO:0000256" key="5">
    <source>
        <dbReference type="ARBA" id="ARBA00022840"/>
    </source>
</evidence>
<keyword evidence="3 8" id="KW-0436">Ligase</keyword>
<evidence type="ECO:0000256" key="2">
    <source>
        <dbReference type="ARBA" id="ARBA00022490"/>
    </source>
</evidence>
<evidence type="ECO:0000259" key="10">
    <source>
        <dbReference type="Pfam" id="PF19269"/>
    </source>
</evidence>
<dbReference type="PANTHER" id="PTHR43311">
    <property type="entry name" value="GLUTAMATE--TRNA LIGASE"/>
    <property type="match status" value="1"/>
</dbReference>
<gene>
    <name evidence="8 11" type="primary">gltX</name>
    <name evidence="11" type="ORF">DC3_30930</name>
</gene>
<protein>
    <recommendedName>
        <fullName evidence="8">Glutamate--tRNA ligase</fullName>
        <ecNumber evidence="8">6.1.1.17</ecNumber>
    </recommendedName>
    <alternativeName>
        <fullName evidence="8">Glutamyl-tRNA synthetase</fullName>
        <shortName evidence="8">GluRS</shortName>
    </alternativeName>
</protein>
<dbReference type="OrthoDB" id="9807503at2"/>
<comment type="caution">
    <text evidence="8">Lacks conserved residue(s) required for the propagation of feature annotation.</text>
</comment>
<evidence type="ECO:0000256" key="4">
    <source>
        <dbReference type="ARBA" id="ARBA00022741"/>
    </source>
</evidence>
<dbReference type="SUPFAM" id="SSF48163">
    <property type="entry name" value="An anticodon-binding domain of class I aminoacyl-tRNA synthetases"/>
    <property type="match status" value="1"/>
</dbReference>
<dbReference type="InterPro" id="IPR020752">
    <property type="entry name" value="Glu-tRNA-synth_I_codon-bd_sub1"/>
</dbReference>
<dbReference type="AlphaFoldDB" id="A0A511N4Q7"/>
<feature type="binding site" evidence="8">
    <location>
        <position position="252"/>
    </location>
    <ligand>
        <name>ATP</name>
        <dbReference type="ChEBI" id="CHEBI:30616"/>
    </ligand>
</feature>
<dbReference type="RefSeq" id="WP_146885718.1">
    <property type="nucleotide sequence ID" value="NZ_BJXB01000013.1"/>
</dbReference>
<comment type="caution">
    <text evidence="11">The sequence shown here is derived from an EMBL/GenBank/DDBJ whole genome shotgun (WGS) entry which is preliminary data.</text>
</comment>